<dbReference type="Proteomes" id="UP000234740">
    <property type="component" value="Unassembled WGS sequence"/>
</dbReference>
<protein>
    <submittedName>
        <fullName evidence="1">Uncharacterized protein</fullName>
    </submittedName>
</protein>
<gene>
    <name evidence="1" type="ORF">CYJ86_01215</name>
</gene>
<name>A0AB36X3X2_LACGS</name>
<accession>A0AB36X3X2</accession>
<dbReference type="RefSeq" id="WP_101890537.1">
    <property type="nucleotide sequence ID" value="NZ_PKKC01000001.1"/>
</dbReference>
<sequence>MKDIIYFTKEDGQNIILLTSKSNDISMIGPDERDFKLYKRILGHKPTNVYALIDGKEFKFPKAWLTPDFQWN</sequence>
<evidence type="ECO:0000313" key="1">
    <source>
        <dbReference type="EMBL" id="PKZ91126.1"/>
    </source>
</evidence>
<reference evidence="1 2" key="1">
    <citation type="submission" date="2017-12" db="EMBL/GenBank/DDBJ databases">
        <title>Phylogenetic diversity of female urinary microbiome.</title>
        <authorList>
            <person name="Thomas-White K."/>
            <person name="Wolfe A.J."/>
        </authorList>
    </citation>
    <scope>NUCLEOTIDE SEQUENCE [LARGE SCALE GENOMIC DNA]</scope>
    <source>
        <strain evidence="1 2">UMB0099</strain>
    </source>
</reference>
<dbReference type="EMBL" id="PKKC01000001">
    <property type="protein sequence ID" value="PKZ91126.1"/>
    <property type="molecule type" value="Genomic_DNA"/>
</dbReference>
<proteinExistence type="predicted"/>
<organism evidence="1 2">
    <name type="scientific">Lactobacillus gasseri</name>
    <dbReference type="NCBI Taxonomy" id="1596"/>
    <lineage>
        <taxon>Bacteria</taxon>
        <taxon>Bacillati</taxon>
        <taxon>Bacillota</taxon>
        <taxon>Bacilli</taxon>
        <taxon>Lactobacillales</taxon>
        <taxon>Lactobacillaceae</taxon>
        <taxon>Lactobacillus</taxon>
    </lineage>
</organism>
<evidence type="ECO:0000313" key="2">
    <source>
        <dbReference type="Proteomes" id="UP000234740"/>
    </source>
</evidence>
<dbReference type="AlphaFoldDB" id="A0AB36X3X2"/>
<comment type="caution">
    <text evidence="1">The sequence shown here is derived from an EMBL/GenBank/DDBJ whole genome shotgun (WGS) entry which is preliminary data.</text>
</comment>